<feature type="transmembrane region" description="Helical" evidence="1">
    <location>
        <begin position="166"/>
        <end position="185"/>
    </location>
</feature>
<proteinExistence type="predicted"/>
<feature type="transmembrane region" description="Helical" evidence="1">
    <location>
        <begin position="47"/>
        <end position="70"/>
    </location>
</feature>
<sequence>MNASLVRNEFAKLAHLHVGTVGAMLVLAVLGMTLLGIVSAGADQVTWPLVLASLSRGMALASPLLIAIVASRSIEIEHQGNGWLLNQSAGTDRGRLCRAKLLTTGVVITGVTVVAILAVAAVATLLGATSAAPVGLLAGYALAATVANLVVLALHVVLSARLENQLIPLGIGIVGTVVALMAEGLPSWAAHATPWGYYALIAAGRYQGGEVVTLTPSYVSVLVLGAIAIAVFALITRRIDRQEA</sequence>
<comment type="caution">
    <text evidence="2">The sequence shown here is derived from an EMBL/GenBank/DDBJ whole genome shotgun (WGS) entry which is preliminary data.</text>
</comment>
<dbReference type="RefSeq" id="WP_284305259.1">
    <property type="nucleotide sequence ID" value="NZ_BSUO01000001.1"/>
</dbReference>
<keyword evidence="1" id="KW-1133">Transmembrane helix</keyword>
<evidence type="ECO:0000313" key="3">
    <source>
        <dbReference type="Proteomes" id="UP001157126"/>
    </source>
</evidence>
<keyword evidence="1" id="KW-0472">Membrane</keyword>
<feature type="transmembrane region" description="Helical" evidence="1">
    <location>
        <begin position="21"/>
        <end position="41"/>
    </location>
</feature>
<keyword evidence="3" id="KW-1185">Reference proteome</keyword>
<evidence type="ECO:0000313" key="2">
    <source>
        <dbReference type="EMBL" id="GMA41737.1"/>
    </source>
</evidence>
<dbReference type="EMBL" id="BSUO01000001">
    <property type="protein sequence ID" value="GMA41737.1"/>
    <property type="molecule type" value="Genomic_DNA"/>
</dbReference>
<accession>A0ABQ6IYG1</accession>
<gene>
    <name evidence="2" type="ORF">GCM10025883_37820</name>
</gene>
<dbReference type="Pfam" id="PF12730">
    <property type="entry name" value="ABC2_membrane_4"/>
    <property type="match status" value="1"/>
</dbReference>
<feature type="transmembrane region" description="Helical" evidence="1">
    <location>
        <begin position="101"/>
        <end position="128"/>
    </location>
</feature>
<evidence type="ECO:0000256" key="1">
    <source>
        <dbReference type="SAM" id="Phobius"/>
    </source>
</evidence>
<reference evidence="3" key="1">
    <citation type="journal article" date="2019" name="Int. J. Syst. Evol. Microbiol.">
        <title>The Global Catalogue of Microorganisms (GCM) 10K type strain sequencing project: providing services to taxonomists for standard genome sequencing and annotation.</title>
        <authorList>
            <consortium name="The Broad Institute Genomics Platform"/>
            <consortium name="The Broad Institute Genome Sequencing Center for Infectious Disease"/>
            <person name="Wu L."/>
            <person name="Ma J."/>
        </authorList>
    </citation>
    <scope>NUCLEOTIDE SEQUENCE [LARGE SCALE GENOMIC DNA]</scope>
    <source>
        <strain evidence="3">NBRC 113072</strain>
    </source>
</reference>
<organism evidence="2 3">
    <name type="scientific">Mobilicoccus caccae</name>
    <dbReference type="NCBI Taxonomy" id="1859295"/>
    <lineage>
        <taxon>Bacteria</taxon>
        <taxon>Bacillati</taxon>
        <taxon>Actinomycetota</taxon>
        <taxon>Actinomycetes</taxon>
        <taxon>Micrococcales</taxon>
        <taxon>Dermatophilaceae</taxon>
        <taxon>Mobilicoccus</taxon>
    </lineage>
</organism>
<feature type="transmembrane region" description="Helical" evidence="1">
    <location>
        <begin position="134"/>
        <end position="154"/>
    </location>
</feature>
<protein>
    <submittedName>
        <fullName evidence="2">ABC transporter permease</fullName>
    </submittedName>
</protein>
<feature type="transmembrane region" description="Helical" evidence="1">
    <location>
        <begin position="217"/>
        <end position="235"/>
    </location>
</feature>
<name>A0ABQ6IYG1_9MICO</name>
<dbReference type="Proteomes" id="UP001157126">
    <property type="component" value="Unassembled WGS sequence"/>
</dbReference>
<keyword evidence="1" id="KW-0812">Transmembrane</keyword>